<feature type="domain" description="HTH lacI-type" evidence="4">
    <location>
        <begin position="6"/>
        <end position="60"/>
    </location>
</feature>
<sequence length="338" mass="36390">MSDKPVTSVDVARKAGVSQSAVSRYFTPGASVSAKMAERIRIAAGELGYRPNILARSLITGKSRIIGLVVHYFENQLYPDLVERLSIALQDEGYHVLLFMAQRTVGDVEDVVQRILDYRVDALVLVSVSLSSVLTERCVGLSIPVMLVNRDQPDSGLRSVTSDNHTGGRMAAQALLEGAPKRIALLRGFANASTDRDRVAGFEEALSQAGAQIALSAAGDYHYDTARAAALRLFDRPDPPDALFVPDDHMAFAALDVIRSACRLRVPEDVAVVGFDDVTAAAWPSFNLTTVRQDRGAMVTRAVAALMAALGQGEEGPRKVLLPVTLVRRATTHPPAQS</sequence>
<dbReference type="PANTHER" id="PTHR30146">
    <property type="entry name" value="LACI-RELATED TRANSCRIPTIONAL REPRESSOR"/>
    <property type="match status" value="1"/>
</dbReference>
<dbReference type="SUPFAM" id="SSF47413">
    <property type="entry name" value="lambda repressor-like DNA-binding domains"/>
    <property type="match status" value="1"/>
</dbReference>
<evidence type="ECO:0000256" key="1">
    <source>
        <dbReference type="ARBA" id="ARBA00023015"/>
    </source>
</evidence>
<gene>
    <name evidence="5" type="primary">exuR</name>
    <name evidence="5" type="ORF">AQS8620_02934</name>
</gene>
<dbReference type="PANTHER" id="PTHR30146:SF109">
    <property type="entry name" value="HTH-TYPE TRANSCRIPTIONAL REGULATOR GALS"/>
    <property type="match status" value="1"/>
</dbReference>
<keyword evidence="6" id="KW-1185">Reference proteome</keyword>
<protein>
    <submittedName>
        <fullName evidence="5">Putative HTH-type transcriptional repressor ExuR</fullName>
    </submittedName>
</protein>
<dbReference type="InterPro" id="IPR010982">
    <property type="entry name" value="Lambda_DNA-bd_dom_sf"/>
</dbReference>
<keyword evidence="2" id="KW-0238">DNA-binding</keyword>
<dbReference type="Proteomes" id="UP000193862">
    <property type="component" value="Unassembled WGS sequence"/>
</dbReference>
<dbReference type="InterPro" id="IPR046335">
    <property type="entry name" value="LacI/GalR-like_sensor"/>
</dbReference>
<dbReference type="CDD" id="cd06278">
    <property type="entry name" value="PBP1_LacI-like"/>
    <property type="match status" value="1"/>
</dbReference>
<keyword evidence="3" id="KW-0804">Transcription</keyword>
<evidence type="ECO:0000256" key="2">
    <source>
        <dbReference type="ARBA" id="ARBA00023125"/>
    </source>
</evidence>
<name>A0A1Y5THC2_9RHOB</name>
<evidence type="ECO:0000259" key="4">
    <source>
        <dbReference type="PROSITE" id="PS50932"/>
    </source>
</evidence>
<dbReference type="SMART" id="SM00354">
    <property type="entry name" value="HTH_LACI"/>
    <property type="match status" value="1"/>
</dbReference>
<proteinExistence type="predicted"/>
<dbReference type="GO" id="GO:0000976">
    <property type="term" value="F:transcription cis-regulatory region binding"/>
    <property type="evidence" value="ECO:0007669"/>
    <property type="project" value="TreeGrafter"/>
</dbReference>
<dbReference type="InterPro" id="IPR000843">
    <property type="entry name" value="HTH_LacI"/>
</dbReference>
<dbReference type="Gene3D" id="3.40.50.2300">
    <property type="match status" value="2"/>
</dbReference>
<dbReference type="GO" id="GO:0003700">
    <property type="term" value="F:DNA-binding transcription factor activity"/>
    <property type="evidence" value="ECO:0007669"/>
    <property type="project" value="TreeGrafter"/>
</dbReference>
<evidence type="ECO:0000313" key="5">
    <source>
        <dbReference type="EMBL" id="SLN63912.1"/>
    </source>
</evidence>
<dbReference type="OrthoDB" id="8433438at2"/>
<dbReference type="Pfam" id="PF13377">
    <property type="entry name" value="Peripla_BP_3"/>
    <property type="match status" value="1"/>
</dbReference>
<evidence type="ECO:0000256" key="3">
    <source>
        <dbReference type="ARBA" id="ARBA00023163"/>
    </source>
</evidence>
<dbReference type="EMBL" id="FWFS01000011">
    <property type="protein sequence ID" value="SLN63912.1"/>
    <property type="molecule type" value="Genomic_DNA"/>
</dbReference>
<dbReference type="Pfam" id="PF00356">
    <property type="entry name" value="LacI"/>
    <property type="match status" value="1"/>
</dbReference>
<dbReference type="PROSITE" id="PS50932">
    <property type="entry name" value="HTH_LACI_2"/>
    <property type="match status" value="1"/>
</dbReference>
<reference evidence="5 6" key="1">
    <citation type="submission" date="2017-03" db="EMBL/GenBank/DDBJ databases">
        <authorList>
            <person name="Afonso C.L."/>
            <person name="Miller P.J."/>
            <person name="Scott M.A."/>
            <person name="Spackman E."/>
            <person name="Goraichik I."/>
            <person name="Dimitrov K.M."/>
            <person name="Suarez D.L."/>
            <person name="Swayne D.E."/>
        </authorList>
    </citation>
    <scope>NUCLEOTIDE SEQUENCE [LARGE SCALE GENOMIC DNA]</scope>
    <source>
        <strain evidence="5 6">CECT 8620</strain>
    </source>
</reference>
<keyword evidence="1" id="KW-0805">Transcription regulation</keyword>
<dbReference type="SUPFAM" id="SSF53822">
    <property type="entry name" value="Periplasmic binding protein-like I"/>
    <property type="match status" value="1"/>
</dbReference>
<organism evidence="5 6">
    <name type="scientific">Aquimixticola soesokkakensis</name>
    <dbReference type="NCBI Taxonomy" id="1519096"/>
    <lineage>
        <taxon>Bacteria</taxon>
        <taxon>Pseudomonadati</taxon>
        <taxon>Pseudomonadota</taxon>
        <taxon>Alphaproteobacteria</taxon>
        <taxon>Rhodobacterales</taxon>
        <taxon>Paracoccaceae</taxon>
        <taxon>Aquimixticola</taxon>
    </lineage>
</organism>
<evidence type="ECO:0000313" key="6">
    <source>
        <dbReference type="Proteomes" id="UP000193862"/>
    </source>
</evidence>
<dbReference type="AlphaFoldDB" id="A0A1Y5THC2"/>
<dbReference type="Gene3D" id="1.10.260.40">
    <property type="entry name" value="lambda repressor-like DNA-binding domains"/>
    <property type="match status" value="1"/>
</dbReference>
<dbReference type="CDD" id="cd01392">
    <property type="entry name" value="HTH_LacI"/>
    <property type="match status" value="1"/>
</dbReference>
<accession>A0A1Y5THC2</accession>
<dbReference type="RefSeq" id="WP_085837737.1">
    <property type="nucleotide sequence ID" value="NZ_FWFS01000011.1"/>
</dbReference>
<dbReference type="InterPro" id="IPR028082">
    <property type="entry name" value="Peripla_BP_I"/>
</dbReference>